<gene>
    <name evidence="1" type="ORF">PCOR1329_LOCUS18711</name>
</gene>
<evidence type="ECO:0000313" key="2">
    <source>
        <dbReference type="Proteomes" id="UP001189429"/>
    </source>
</evidence>
<accession>A0ABN9R910</accession>
<evidence type="ECO:0000313" key="1">
    <source>
        <dbReference type="EMBL" id="CAK0815398.1"/>
    </source>
</evidence>
<keyword evidence="2" id="KW-1185">Reference proteome</keyword>
<comment type="caution">
    <text evidence="1">The sequence shown here is derived from an EMBL/GenBank/DDBJ whole genome shotgun (WGS) entry which is preliminary data.</text>
</comment>
<organism evidence="1 2">
    <name type="scientific">Prorocentrum cordatum</name>
    <dbReference type="NCBI Taxonomy" id="2364126"/>
    <lineage>
        <taxon>Eukaryota</taxon>
        <taxon>Sar</taxon>
        <taxon>Alveolata</taxon>
        <taxon>Dinophyceae</taxon>
        <taxon>Prorocentrales</taxon>
        <taxon>Prorocentraceae</taxon>
        <taxon>Prorocentrum</taxon>
    </lineage>
</organism>
<reference evidence="1" key="1">
    <citation type="submission" date="2023-10" db="EMBL/GenBank/DDBJ databases">
        <authorList>
            <person name="Chen Y."/>
            <person name="Shah S."/>
            <person name="Dougan E. K."/>
            <person name="Thang M."/>
            <person name="Chan C."/>
        </authorList>
    </citation>
    <scope>NUCLEOTIDE SEQUENCE [LARGE SCALE GENOMIC DNA]</scope>
</reference>
<protein>
    <submittedName>
        <fullName evidence="1">Uncharacterized protein</fullName>
    </submittedName>
</protein>
<dbReference type="Proteomes" id="UP001189429">
    <property type="component" value="Unassembled WGS sequence"/>
</dbReference>
<name>A0ABN9R910_9DINO</name>
<feature type="non-terminal residue" evidence="1">
    <location>
        <position position="1"/>
    </location>
</feature>
<dbReference type="EMBL" id="CAUYUJ010005903">
    <property type="protein sequence ID" value="CAK0815398.1"/>
    <property type="molecule type" value="Genomic_DNA"/>
</dbReference>
<proteinExistence type="predicted"/>
<sequence>SYQRSALQWFPLCLDAGGDDHGGCRIFGDRRGLRVATFLVQVYVVPPLLTFQPKFQTVQFNMLVDDVAKELTKAGEAMVDLIEDDLECSIASHTAAIVASTPSTLKMVAEKVGALGGSACAAAANLGIYFWAGKARRGRPGPRCKLLNRFKKRRRRIDNLRRAGVDMFLVGCPPAPLEPDVEGAASTD</sequence>